<dbReference type="InterPro" id="IPR018042">
    <property type="entry name" value="Aspartate_kinase_CS"/>
</dbReference>
<evidence type="ECO:0000256" key="8">
    <source>
        <dbReference type="ARBA" id="ARBA00022840"/>
    </source>
</evidence>
<keyword evidence="16" id="KW-1185">Reference proteome</keyword>
<dbReference type="SUPFAM" id="SSF51419">
    <property type="entry name" value="PLP-binding barrel"/>
    <property type="match status" value="1"/>
</dbReference>
<evidence type="ECO:0000256" key="4">
    <source>
        <dbReference type="ARBA" id="ARBA00013059"/>
    </source>
</evidence>
<dbReference type="GO" id="GO:0005829">
    <property type="term" value="C:cytosol"/>
    <property type="evidence" value="ECO:0007669"/>
    <property type="project" value="TreeGrafter"/>
</dbReference>
<feature type="active site" description="Proton donor" evidence="11">
    <location>
        <position position="808"/>
    </location>
</feature>
<evidence type="ECO:0000256" key="10">
    <source>
        <dbReference type="ARBA" id="ARBA00047872"/>
    </source>
</evidence>
<dbReference type="Gene3D" id="2.40.37.10">
    <property type="entry name" value="Lyase, Ornithine Decarboxylase, Chain A, domain 1"/>
    <property type="match status" value="1"/>
</dbReference>
<evidence type="ECO:0000259" key="13">
    <source>
        <dbReference type="Pfam" id="PF00696"/>
    </source>
</evidence>
<dbReference type="InterPro" id="IPR002986">
    <property type="entry name" value="DAP_deCOOHase_LysA"/>
</dbReference>
<keyword evidence="8" id="KW-0067">ATP-binding</keyword>
<comment type="similarity">
    <text evidence="3">Belongs to the aspartokinase family.</text>
</comment>
<dbReference type="GO" id="GO:0009089">
    <property type="term" value="P:lysine biosynthetic process via diaminopimelate"/>
    <property type="evidence" value="ECO:0007669"/>
    <property type="project" value="InterPro"/>
</dbReference>
<dbReference type="NCBIfam" id="TIGR00657">
    <property type="entry name" value="asp_kinases"/>
    <property type="match status" value="1"/>
</dbReference>
<feature type="domain" description="Aspartate/glutamate/uridylate kinase" evidence="13">
    <location>
        <begin position="9"/>
        <end position="285"/>
    </location>
</feature>
<proteinExistence type="inferred from homology"/>
<dbReference type="InterPro" id="IPR022653">
    <property type="entry name" value="De-COase2_pyr-phos_BS"/>
</dbReference>
<dbReference type="InterPro" id="IPR001048">
    <property type="entry name" value="Asp/Glu/Uridylate_kinase"/>
</dbReference>
<dbReference type="Gene3D" id="3.40.1160.10">
    <property type="entry name" value="Acetylglutamate kinase-like"/>
    <property type="match status" value="1"/>
</dbReference>
<dbReference type="InterPro" id="IPR029066">
    <property type="entry name" value="PLP-binding_barrel"/>
</dbReference>
<evidence type="ECO:0000256" key="6">
    <source>
        <dbReference type="ARBA" id="ARBA00022741"/>
    </source>
</evidence>
<dbReference type="AlphaFoldDB" id="A0AAW9RIK8"/>
<dbReference type="Gene3D" id="3.30.70.260">
    <property type="match status" value="2"/>
</dbReference>
<dbReference type="InterPro" id="IPR000183">
    <property type="entry name" value="Orn/DAP/Arg_de-COase"/>
</dbReference>
<dbReference type="GO" id="GO:0009090">
    <property type="term" value="P:homoserine biosynthetic process"/>
    <property type="evidence" value="ECO:0007669"/>
    <property type="project" value="TreeGrafter"/>
</dbReference>
<dbReference type="GO" id="GO:0004072">
    <property type="term" value="F:aspartate kinase activity"/>
    <property type="evidence" value="ECO:0007669"/>
    <property type="project" value="UniProtKB-EC"/>
</dbReference>
<dbReference type="Pfam" id="PF02784">
    <property type="entry name" value="Orn_Arg_deC_N"/>
    <property type="match status" value="1"/>
</dbReference>
<dbReference type="InterPro" id="IPR036393">
    <property type="entry name" value="AceGlu_kinase-like_sf"/>
</dbReference>
<feature type="modified residue" description="N6-(pyridoxal phosphate)lysine" evidence="11">
    <location>
        <position position="532"/>
    </location>
</feature>
<dbReference type="SUPFAM" id="SSF50621">
    <property type="entry name" value="Alanine racemase C-terminal domain-like"/>
    <property type="match status" value="1"/>
</dbReference>
<reference evidence="15 16" key="1">
    <citation type="submission" date="2024-02" db="EMBL/GenBank/DDBJ databases">
        <title>A novel Wenzhouxiangellaceae bacterium, isolated from coastal sediments.</title>
        <authorList>
            <person name="Du Z.-J."/>
            <person name="Ye Y.-Q."/>
            <person name="Zhang X.-Y."/>
        </authorList>
    </citation>
    <scope>NUCLEOTIDE SEQUENCE [LARGE SCALE GENOMIC DNA]</scope>
    <source>
        <strain evidence="15 16">CH-27</strain>
    </source>
</reference>
<dbReference type="InterPro" id="IPR001341">
    <property type="entry name" value="Asp_kinase"/>
</dbReference>
<dbReference type="Proteomes" id="UP001359886">
    <property type="component" value="Unassembled WGS sequence"/>
</dbReference>
<dbReference type="PIRSF" id="PIRSF036459">
    <property type="entry name" value="DAP_dec_asp_kin"/>
    <property type="match status" value="1"/>
</dbReference>
<evidence type="ECO:0000256" key="9">
    <source>
        <dbReference type="ARBA" id="ARBA00022898"/>
    </source>
</evidence>
<dbReference type="PRINTS" id="PR01179">
    <property type="entry name" value="ODADCRBXLASE"/>
</dbReference>
<keyword evidence="5 15" id="KW-0808">Transferase</keyword>
<evidence type="ECO:0000313" key="16">
    <source>
        <dbReference type="Proteomes" id="UP001359886"/>
    </source>
</evidence>
<dbReference type="SUPFAM" id="SSF53633">
    <property type="entry name" value="Carbamate kinase-like"/>
    <property type="match status" value="1"/>
</dbReference>
<dbReference type="CDD" id="cd04243">
    <property type="entry name" value="AAK_AK-HSDH-like"/>
    <property type="match status" value="1"/>
</dbReference>
<comment type="pathway">
    <text evidence="2 12">Amino-acid biosynthesis; L-lysine biosynthesis via DAP pathway; (S)-tetrahydrodipicolinate from L-aspartate: step 1/4.</text>
</comment>
<dbReference type="PROSITE" id="PS00324">
    <property type="entry name" value="ASPARTOKINASE"/>
    <property type="match status" value="1"/>
</dbReference>
<protein>
    <recommendedName>
        <fullName evidence="4">aspartate kinase</fullName>
        <ecNumber evidence="4">2.7.2.4</ecNumber>
    </recommendedName>
</protein>
<dbReference type="SUPFAM" id="SSF55021">
    <property type="entry name" value="ACT-like"/>
    <property type="match status" value="2"/>
</dbReference>
<accession>A0AAW9RIK8</accession>
<dbReference type="RefSeq" id="WP_354694821.1">
    <property type="nucleotide sequence ID" value="NZ_JAZHOG010000004.1"/>
</dbReference>
<name>A0AAW9RIK8_9GAMM</name>
<evidence type="ECO:0000256" key="2">
    <source>
        <dbReference type="ARBA" id="ARBA00004766"/>
    </source>
</evidence>
<keyword evidence="12" id="KW-0028">Amino-acid biosynthesis</keyword>
<comment type="cofactor">
    <cofactor evidence="1 11">
        <name>pyridoxal 5'-phosphate</name>
        <dbReference type="ChEBI" id="CHEBI:597326"/>
    </cofactor>
</comment>
<comment type="pathway">
    <text evidence="12">Amino-acid biosynthesis; L-threonine biosynthesis; L-threonine from L-aspartate: step 1/5.</text>
</comment>
<keyword evidence="9 11" id="KW-0663">Pyridoxal phosphate</keyword>
<dbReference type="PROSITE" id="PS00878">
    <property type="entry name" value="ODR_DC_2_1"/>
    <property type="match status" value="1"/>
</dbReference>
<comment type="caution">
    <text evidence="15">The sequence shown here is derived from an EMBL/GenBank/DDBJ whole genome shotgun (WGS) entry which is preliminary data.</text>
</comment>
<dbReference type="NCBIfam" id="NF006515">
    <property type="entry name" value="PRK08961.1"/>
    <property type="match status" value="1"/>
</dbReference>
<feature type="domain" description="Orn/DAP/Arg decarboxylase 2 N-terminal" evidence="14">
    <location>
        <begin position="525"/>
        <end position="745"/>
    </location>
</feature>
<evidence type="ECO:0000256" key="1">
    <source>
        <dbReference type="ARBA" id="ARBA00001933"/>
    </source>
</evidence>
<organism evidence="15 16">
    <name type="scientific">Elongatibacter sediminis</name>
    <dbReference type="NCBI Taxonomy" id="3119006"/>
    <lineage>
        <taxon>Bacteria</taxon>
        <taxon>Pseudomonadati</taxon>
        <taxon>Pseudomonadota</taxon>
        <taxon>Gammaproteobacteria</taxon>
        <taxon>Chromatiales</taxon>
        <taxon>Wenzhouxiangellaceae</taxon>
        <taxon>Elongatibacter</taxon>
    </lineage>
</organism>
<evidence type="ECO:0000313" key="15">
    <source>
        <dbReference type="EMBL" id="MEJ8567501.1"/>
    </source>
</evidence>
<dbReference type="PANTHER" id="PTHR21499">
    <property type="entry name" value="ASPARTATE KINASE"/>
    <property type="match status" value="1"/>
</dbReference>
<dbReference type="Pfam" id="PF00696">
    <property type="entry name" value="AA_kinase"/>
    <property type="match status" value="1"/>
</dbReference>
<gene>
    <name evidence="15" type="ORF">V3330_07675</name>
</gene>
<keyword evidence="6" id="KW-0547">Nucleotide-binding</keyword>
<dbReference type="GO" id="GO:0005524">
    <property type="term" value="F:ATP binding"/>
    <property type="evidence" value="ECO:0007669"/>
    <property type="project" value="UniProtKB-KW"/>
</dbReference>
<dbReference type="InterPro" id="IPR011246">
    <property type="entry name" value="DAP_dec_asp_kin"/>
</dbReference>
<dbReference type="PANTHER" id="PTHR21499:SF59">
    <property type="entry name" value="ASPARTOKINASE"/>
    <property type="match status" value="1"/>
</dbReference>
<dbReference type="EC" id="2.7.2.4" evidence="4"/>
<keyword evidence="15" id="KW-0456">Lyase</keyword>
<evidence type="ECO:0000256" key="5">
    <source>
        <dbReference type="ARBA" id="ARBA00022679"/>
    </source>
</evidence>
<keyword evidence="7 15" id="KW-0418">Kinase</keyword>
<comment type="catalytic activity">
    <reaction evidence="10">
        <text>L-aspartate + ATP = 4-phospho-L-aspartate + ADP</text>
        <dbReference type="Rhea" id="RHEA:23776"/>
        <dbReference type="ChEBI" id="CHEBI:29991"/>
        <dbReference type="ChEBI" id="CHEBI:30616"/>
        <dbReference type="ChEBI" id="CHEBI:57535"/>
        <dbReference type="ChEBI" id="CHEBI:456216"/>
        <dbReference type="EC" id="2.7.2.4"/>
    </reaction>
</comment>
<dbReference type="InterPro" id="IPR045865">
    <property type="entry name" value="ACT-like_dom_sf"/>
</dbReference>
<dbReference type="PRINTS" id="PR01181">
    <property type="entry name" value="DAPDCRBXLASE"/>
</dbReference>
<dbReference type="InterPro" id="IPR009006">
    <property type="entry name" value="Ala_racemase/Decarboxylase_C"/>
</dbReference>
<sequence>MSEEHRPGWVVLKFGGTSVSSVERWETIRHQARENLERGHHVMIVVSALSGVTNLLTELVDSAEREERERILGEIEARHHDLLEACGLRDLAAFGAHWGELGELLSTTAFPARGDARAAILACGEQLSSAIGAAVLQSAGLDAQLQDARALLQAVPGSEANPLSVRCSPDADPDLAARLAAEGPLHITQGFIVAGPDGQTCLLGRGGSDTSAACLAARLGASALQIWTDVPGMFSADPRIVPEARLLREIDYLEAQELASMGAKVLHPPSIQPVARHGIPLFIRDTSRPQAQGTKIAATRRRGQAQVKGVVSRRGITLVHMQNPAMWRQVGFLADAFAVFKRHDFSVDLISTSESSVTVSLDPESAVDPGGQRLRDFVSELEKICRVEVRADCVSISLVGNAIRTNLGRLSSALDVFHDRQVHMVTQSANDLNLTLVVDPDYADSLVRKLHQLLIASQADQRTEFGPSWLDLNRADDGALLPEPWWRARSDSLLGLLGERDAAFVYHLETARAAARRLLGLRSVERVLYAAKANDHPEVLRALAAEGLGFECVSLAEVEHVLAEVPGVAPSDLLFTPNFASRDEYAKAFEIGATLTVDNSWVLHQWPELFTGREIFLRIDLESGHGHHRKVVTMGKDSKFGISLDHLESLAGHLSRHRIEVVGLHAHTGSGVIDPVVWQEQLDRLLAVLPHFPDVGILDLGGGFGVPERISQPGMDLDVLDRQFSETLGDRPLKLWVEPGRYLVAECGVLLARVTQLKDKGSHHYVGVATGMNSMIRPALYGAYHELFNLNRLDEAPDRTVRIVGPICESGDVLGESRLLPECREGDVILMANCGAYGRVMASHYNRRPPAEELILED</sequence>
<dbReference type="Gene3D" id="3.20.20.10">
    <property type="entry name" value="Alanine racemase"/>
    <property type="match status" value="1"/>
</dbReference>
<dbReference type="GO" id="GO:0008836">
    <property type="term" value="F:diaminopimelate decarboxylase activity"/>
    <property type="evidence" value="ECO:0007669"/>
    <property type="project" value="InterPro"/>
</dbReference>
<evidence type="ECO:0000256" key="3">
    <source>
        <dbReference type="ARBA" id="ARBA00010122"/>
    </source>
</evidence>
<evidence type="ECO:0000259" key="14">
    <source>
        <dbReference type="Pfam" id="PF02784"/>
    </source>
</evidence>
<dbReference type="EMBL" id="JAZHOG010000004">
    <property type="protein sequence ID" value="MEJ8567501.1"/>
    <property type="molecule type" value="Genomic_DNA"/>
</dbReference>
<evidence type="ECO:0000256" key="7">
    <source>
        <dbReference type="ARBA" id="ARBA00022777"/>
    </source>
</evidence>
<evidence type="ECO:0000256" key="12">
    <source>
        <dbReference type="RuleBase" id="RU004249"/>
    </source>
</evidence>
<dbReference type="InterPro" id="IPR022644">
    <property type="entry name" value="De-COase2_N"/>
</dbReference>
<comment type="pathway">
    <text evidence="12">Amino-acid biosynthesis; L-methionine biosynthesis via de novo pathway; L-homoserine from L-aspartate: step 1/3.</text>
</comment>
<evidence type="ECO:0000256" key="11">
    <source>
        <dbReference type="PIRSR" id="PIRSR600183-50"/>
    </source>
</evidence>